<proteinExistence type="predicted"/>
<keyword evidence="2" id="KW-1185">Reference proteome</keyword>
<evidence type="ECO:0000313" key="2">
    <source>
        <dbReference type="Proteomes" id="UP000315971"/>
    </source>
</evidence>
<evidence type="ECO:0008006" key="3">
    <source>
        <dbReference type="Google" id="ProtNLM"/>
    </source>
</evidence>
<dbReference type="AlphaFoldDB" id="A0A521AMB7"/>
<dbReference type="EMBL" id="FXSZ01000001">
    <property type="protein sequence ID" value="SMO35947.1"/>
    <property type="molecule type" value="Genomic_DNA"/>
</dbReference>
<gene>
    <name evidence="1" type="ORF">SAMN06265350_101262</name>
</gene>
<evidence type="ECO:0000313" key="1">
    <source>
        <dbReference type="EMBL" id="SMO35947.1"/>
    </source>
</evidence>
<protein>
    <recommendedName>
        <fullName evidence="3">Carboxypeptidase regulatory-like domain-containing protein</fullName>
    </recommendedName>
</protein>
<reference evidence="1 2" key="1">
    <citation type="submission" date="2017-05" db="EMBL/GenBank/DDBJ databases">
        <authorList>
            <person name="Varghese N."/>
            <person name="Submissions S."/>
        </authorList>
    </citation>
    <scope>NUCLEOTIDE SEQUENCE [LARGE SCALE GENOMIC DNA]</scope>
    <source>
        <strain evidence="1 2">DSM 21342</strain>
    </source>
</reference>
<accession>A0A521AMB7</accession>
<dbReference type="Proteomes" id="UP000315971">
    <property type="component" value="Unassembled WGS sequence"/>
</dbReference>
<organism evidence="1 2">
    <name type="scientific">Solitalea koreensis</name>
    <dbReference type="NCBI Taxonomy" id="543615"/>
    <lineage>
        <taxon>Bacteria</taxon>
        <taxon>Pseudomonadati</taxon>
        <taxon>Bacteroidota</taxon>
        <taxon>Sphingobacteriia</taxon>
        <taxon>Sphingobacteriales</taxon>
        <taxon>Sphingobacteriaceae</taxon>
        <taxon>Solitalea</taxon>
    </lineage>
</organism>
<name>A0A521AMB7_9SPHI</name>
<sequence length="156" mass="17428">MIRMIDAVLIFIFSFVYSAKTDSIIQQSNKQSQGIEGVVFWRSGNQMPSPDESATGMKGKPIVREIVVFKLTKTNETKQCKTFFSAIKTAEVGRTRSDSAGYFLLKLPPGNYSIFVREEKGLFANRFDGHNNICPVEVKAGEIAKIELIVDYAASY</sequence>